<evidence type="ECO:0000313" key="1">
    <source>
        <dbReference type="EMBL" id="CAB4721375.1"/>
    </source>
</evidence>
<gene>
    <name evidence="1" type="ORF">UFOPK2658_01053</name>
    <name evidence="2" type="ORF">UFOPK2880_01850</name>
    <name evidence="3" type="ORF">UFOPK3304_01096</name>
    <name evidence="4" type="ORF">UFOPK3494_00504</name>
    <name evidence="5" type="ORF">UFOPK4134_00687</name>
</gene>
<name>A0A6J6WTZ2_9ZZZZ</name>
<evidence type="ECO:0000313" key="4">
    <source>
        <dbReference type="EMBL" id="CAB4893058.1"/>
    </source>
</evidence>
<evidence type="ECO:0000313" key="2">
    <source>
        <dbReference type="EMBL" id="CAB4788290.1"/>
    </source>
</evidence>
<dbReference type="EMBL" id="CAEZYH010000040">
    <property type="protein sequence ID" value="CAB4721375.1"/>
    <property type="molecule type" value="Genomic_DNA"/>
</dbReference>
<dbReference type="EMBL" id="CAFBPS010000038">
    <property type="protein sequence ID" value="CAB5027607.1"/>
    <property type="molecule type" value="Genomic_DNA"/>
</dbReference>
<dbReference type="AlphaFoldDB" id="A0A6J6WTZ2"/>
<reference evidence="2" key="1">
    <citation type="submission" date="2020-05" db="EMBL/GenBank/DDBJ databases">
        <authorList>
            <person name="Chiriac C."/>
            <person name="Salcher M."/>
            <person name="Ghai R."/>
            <person name="Kavagutti S V."/>
        </authorList>
    </citation>
    <scope>NUCLEOTIDE SEQUENCE</scope>
</reference>
<organism evidence="2">
    <name type="scientific">freshwater metagenome</name>
    <dbReference type="NCBI Taxonomy" id="449393"/>
    <lineage>
        <taxon>unclassified sequences</taxon>
        <taxon>metagenomes</taxon>
        <taxon>ecological metagenomes</taxon>
    </lineage>
</organism>
<proteinExistence type="predicted"/>
<dbReference type="EMBL" id="CAFBMF010000021">
    <property type="protein sequence ID" value="CAB4893058.1"/>
    <property type="molecule type" value="Genomic_DNA"/>
</dbReference>
<protein>
    <submittedName>
        <fullName evidence="2">Unannotated protein</fullName>
    </submittedName>
</protein>
<dbReference type="EMBL" id="CAFBLJ010000053">
    <property type="protein sequence ID" value="CAB4872698.1"/>
    <property type="molecule type" value="Genomic_DNA"/>
</dbReference>
<evidence type="ECO:0000313" key="3">
    <source>
        <dbReference type="EMBL" id="CAB4872698.1"/>
    </source>
</evidence>
<evidence type="ECO:0000313" key="5">
    <source>
        <dbReference type="EMBL" id="CAB5027607.1"/>
    </source>
</evidence>
<dbReference type="EMBL" id="CAEZZP010000183">
    <property type="protein sequence ID" value="CAB4788290.1"/>
    <property type="molecule type" value="Genomic_DNA"/>
</dbReference>
<sequence length="144" mass="16039">MTTSHQQPDRPIPACGVDPITSASIAATLGDALHTSSHPSDIAVVPLDHQSIGHGVLLFENGAHYLDDIRQILAVSLDHHETPNVIVYSYRDHDVLDENDIYEFDLTSAWFTSQGIQLIDWFVVTKRNSRSVPTEFGRSTNWTD</sequence>
<accession>A0A6J6WTZ2</accession>